<keyword evidence="2" id="KW-1185">Reference proteome</keyword>
<dbReference type="InterPro" id="IPR023476">
    <property type="entry name" value="Pep_tRNA_hydro_II_dom_sf"/>
</dbReference>
<dbReference type="EMBL" id="BJUB01000008">
    <property type="protein sequence ID" value="GEK22205.1"/>
    <property type="molecule type" value="Genomic_DNA"/>
</dbReference>
<protein>
    <recommendedName>
        <fullName evidence="3">DUF2000 domain-containing protein</fullName>
    </recommendedName>
</protein>
<evidence type="ECO:0008006" key="3">
    <source>
        <dbReference type="Google" id="ProtNLM"/>
    </source>
</evidence>
<gene>
    <name evidence="1" type="ORF">CXY01_27250</name>
</gene>
<dbReference type="RefSeq" id="WP_146927966.1">
    <property type="nucleotide sequence ID" value="NZ_BJUB01000008.1"/>
</dbReference>
<dbReference type="AlphaFoldDB" id="A0A510VAK4"/>
<dbReference type="SUPFAM" id="SSF102462">
    <property type="entry name" value="Peptidyl-tRNA hydrolase II"/>
    <property type="match status" value="1"/>
</dbReference>
<organism evidence="1 2">
    <name type="scientific">Cellulomonas xylanilytica</name>
    <dbReference type="NCBI Taxonomy" id="233583"/>
    <lineage>
        <taxon>Bacteria</taxon>
        <taxon>Bacillati</taxon>
        <taxon>Actinomycetota</taxon>
        <taxon>Actinomycetes</taxon>
        <taxon>Micrococcales</taxon>
        <taxon>Cellulomonadaceae</taxon>
        <taxon>Cellulomonas</taxon>
    </lineage>
</organism>
<reference evidence="1 2" key="1">
    <citation type="submission" date="2019-07" db="EMBL/GenBank/DDBJ databases">
        <title>Whole genome shotgun sequence of Cellulomonas xylanilytica NBRC 101102.</title>
        <authorList>
            <person name="Hosoyama A."/>
            <person name="Uohara A."/>
            <person name="Ohji S."/>
            <person name="Ichikawa N."/>
        </authorList>
    </citation>
    <scope>NUCLEOTIDE SEQUENCE [LARGE SCALE GENOMIC DNA]</scope>
    <source>
        <strain evidence="1 2">NBRC 101102</strain>
    </source>
</reference>
<name>A0A510VAK4_9CELL</name>
<evidence type="ECO:0000313" key="2">
    <source>
        <dbReference type="Proteomes" id="UP000321118"/>
    </source>
</evidence>
<dbReference type="Pfam" id="PF09391">
    <property type="entry name" value="DUF2000"/>
    <property type="match status" value="1"/>
</dbReference>
<dbReference type="InterPro" id="IPR018988">
    <property type="entry name" value="DUF2000"/>
</dbReference>
<sequence length="157" mass="16357">MSVDTSTRVGFEPQEIRTGEPTRSARLKWVVVVDESLPAGRAANAAVCVSAATVGGVDGLLGPDARDASGSPHPGLPWAGCSILAASTDQLAQIRAKAVASLGVFVADMPASAQHTRVYDEYLTEVSTQDAPSYYAVSIVGPRNRVDKIVGKLPLLP</sequence>
<comment type="caution">
    <text evidence="1">The sequence shown here is derived from an EMBL/GenBank/DDBJ whole genome shotgun (WGS) entry which is preliminary data.</text>
</comment>
<dbReference type="Proteomes" id="UP000321118">
    <property type="component" value="Unassembled WGS sequence"/>
</dbReference>
<dbReference type="Gene3D" id="3.40.1490.10">
    <property type="entry name" value="Bit1"/>
    <property type="match status" value="1"/>
</dbReference>
<dbReference type="OrthoDB" id="3692042at2"/>
<proteinExistence type="predicted"/>
<evidence type="ECO:0000313" key="1">
    <source>
        <dbReference type="EMBL" id="GEK22205.1"/>
    </source>
</evidence>
<accession>A0A510VAK4</accession>